<proteinExistence type="predicted"/>
<name>A0A178LWK2_MYCIR</name>
<dbReference type="OrthoDB" id="3287135at2"/>
<reference evidence="1 2" key="1">
    <citation type="submission" date="2016-04" db="EMBL/GenBank/DDBJ databases">
        <title>Draft Genome Sequences of Staphylococcus capitis Strain H36, S. capitis Strain H65, S. cohnii Strain H62, S. hominis Strain H69, Mycobacterium iranicum Strain H39, Plantibacter sp. Strain H53, Pseudomonas oryzihabitans Strain H72, and Microbacterium sp. Strain H83, isolated from residential settings.</title>
        <authorList>
            <person name="Lymperopoulou D."/>
            <person name="Adams R.I."/>
            <person name="Lindow S."/>
            <person name="Coil D.A."/>
            <person name="Jospin G."/>
            <person name="Eisen J.A."/>
        </authorList>
    </citation>
    <scope>NUCLEOTIDE SEQUENCE [LARGE SCALE GENOMIC DNA]</scope>
    <source>
        <strain evidence="1 2">H39</strain>
    </source>
</reference>
<gene>
    <name evidence="1" type="ORF">A4X20_05300</name>
</gene>
<dbReference type="RefSeq" id="WP_082909238.1">
    <property type="nucleotide sequence ID" value="NZ_LWCS01000021.1"/>
</dbReference>
<evidence type="ECO:0000313" key="2">
    <source>
        <dbReference type="Proteomes" id="UP000078396"/>
    </source>
</evidence>
<sequence length="354" mass="38414">MLIRLASVPAAHPFVGSTTDPALVSLLPDPIPPGATLAGQWWPPRWLDPGYLGEHIHEIDVLHVHFGFETVALDDLRAVFEVLRAHRVPLVVTAHDLTNPHLTDQASHRARLDLLLREASAVITLTRGAAHAIAQGWGVEAMVLPHPHLLPAECVGARRTTRAVPVVGVHGKFLRANVDPWPIMDALVAAEWTGGVALRLDFDENAVLAGSPELALQDRLSAYDAAGVDVRVHPPFSDAELIDYLGQIDVMVLPYRFGTHSGWVEACFDAGVLAVVPNCGFFGEQHASGVFGFGPTEFDPDGLLHAVEGAVSEVRAAHGLQDRVRRHERVRERSVVRGRVADIYRRALAARDAA</sequence>
<accession>A0A178LWK2</accession>
<comment type="caution">
    <text evidence="1">The sequence shown here is derived from an EMBL/GenBank/DDBJ whole genome shotgun (WGS) entry which is preliminary data.</text>
</comment>
<protein>
    <recommendedName>
        <fullName evidence="3">Glycosyltransferase subfamily 4-like N-terminal domain-containing protein</fullName>
    </recommendedName>
</protein>
<organism evidence="1 2">
    <name type="scientific">Mycolicibacterium iranicum</name>
    <name type="common">Mycobacterium iranicum</name>
    <dbReference type="NCBI Taxonomy" id="912594"/>
    <lineage>
        <taxon>Bacteria</taxon>
        <taxon>Bacillati</taxon>
        <taxon>Actinomycetota</taxon>
        <taxon>Actinomycetes</taxon>
        <taxon>Mycobacteriales</taxon>
        <taxon>Mycobacteriaceae</taxon>
        <taxon>Mycolicibacterium</taxon>
    </lineage>
</organism>
<dbReference type="EMBL" id="LWCS01000021">
    <property type="protein sequence ID" value="OAN38718.1"/>
    <property type="molecule type" value="Genomic_DNA"/>
</dbReference>
<dbReference type="AlphaFoldDB" id="A0A178LWK2"/>
<dbReference type="Gene3D" id="3.40.50.2000">
    <property type="entry name" value="Glycogen Phosphorylase B"/>
    <property type="match status" value="2"/>
</dbReference>
<dbReference type="SUPFAM" id="SSF53756">
    <property type="entry name" value="UDP-Glycosyltransferase/glycogen phosphorylase"/>
    <property type="match status" value="1"/>
</dbReference>
<evidence type="ECO:0000313" key="1">
    <source>
        <dbReference type="EMBL" id="OAN38718.1"/>
    </source>
</evidence>
<dbReference type="STRING" id="912594.AWC12_29760"/>
<evidence type="ECO:0008006" key="3">
    <source>
        <dbReference type="Google" id="ProtNLM"/>
    </source>
</evidence>
<dbReference type="Proteomes" id="UP000078396">
    <property type="component" value="Unassembled WGS sequence"/>
</dbReference>